<dbReference type="Gene3D" id="1.10.238.10">
    <property type="entry name" value="EF-hand"/>
    <property type="match status" value="1"/>
</dbReference>
<dbReference type="GO" id="GO:0034454">
    <property type="term" value="P:microtubule anchoring at centrosome"/>
    <property type="evidence" value="ECO:0007669"/>
    <property type="project" value="TreeGrafter"/>
</dbReference>
<evidence type="ECO:0000256" key="4">
    <source>
        <dbReference type="ARBA" id="ARBA00023212"/>
    </source>
</evidence>
<feature type="region of interest" description="Disordered" evidence="6">
    <location>
        <begin position="452"/>
        <end position="481"/>
    </location>
</feature>
<organism evidence="7 8">
    <name type="scientific">Parnassius mnemosyne</name>
    <name type="common">clouded apollo</name>
    <dbReference type="NCBI Taxonomy" id="213953"/>
    <lineage>
        <taxon>Eukaryota</taxon>
        <taxon>Metazoa</taxon>
        <taxon>Ecdysozoa</taxon>
        <taxon>Arthropoda</taxon>
        <taxon>Hexapoda</taxon>
        <taxon>Insecta</taxon>
        <taxon>Pterygota</taxon>
        <taxon>Neoptera</taxon>
        <taxon>Endopterygota</taxon>
        <taxon>Lepidoptera</taxon>
        <taxon>Glossata</taxon>
        <taxon>Ditrysia</taxon>
        <taxon>Papilionoidea</taxon>
        <taxon>Papilionidae</taxon>
        <taxon>Parnassiinae</taxon>
        <taxon>Parnassini</taxon>
        <taxon>Parnassius</taxon>
        <taxon>Driopa</taxon>
    </lineage>
</organism>
<evidence type="ECO:0000256" key="1">
    <source>
        <dbReference type="ARBA" id="ARBA00004300"/>
    </source>
</evidence>
<feature type="compositionally biased region" description="Pro residues" evidence="6">
    <location>
        <begin position="82"/>
        <end position="92"/>
    </location>
</feature>
<feature type="compositionally biased region" description="Basic and acidic residues" evidence="6">
    <location>
        <begin position="540"/>
        <end position="550"/>
    </location>
</feature>
<evidence type="ECO:0000313" key="7">
    <source>
        <dbReference type="EMBL" id="CAK1601452.1"/>
    </source>
</evidence>
<feature type="compositionally biased region" description="Basic and acidic residues" evidence="6">
    <location>
        <begin position="126"/>
        <end position="147"/>
    </location>
</feature>
<dbReference type="AlphaFoldDB" id="A0AAV1M4M2"/>
<feature type="region of interest" description="Disordered" evidence="6">
    <location>
        <begin position="540"/>
        <end position="566"/>
    </location>
</feature>
<accession>A0AAV1M4M2</accession>
<evidence type="ECO:0000256" key="2">
    <source>
        <dbReference type="ARBA" id="ARBA00022490"/>
    </source>
</evidence>
<gene>
    <name evidence="7" type="ORF">PARMNEM_LOCUS20089</name>
</gene>
<keyword evidence="3" id="KW-0597">Phosphoprotein</keyword>
<feature type="region of interest" description="Disordered" evidence="6">
    <location>
        <begin position="76"/>
        <end position="168"/>
    </location>
</feature>
<feature type="coiled-coil region" evidence="5">
    <location>
        <begin position="727"/>
        <end position="772"/>
    </location>
</feature>
<reference evidence="7 8" key="1">
    <citation type="submission" date="2023-11" db="EMBL/GenBank/DDBJ databases">
        <authorList>
            <person name="Hedman E."/>
            <person name="Englund M."/>
            <person name="Stromberg M."/>
            <person name="Nyberg Akerstrom W."/>
            <person name="Nylinder S."/>
            <person name="Jareborg N."/>
            <person name="Kallberg Y."/>
            <person name="Kronander E."/>
        </authorList>
    </citation>
    <scope>NUCLEOTIDE SEQUENCE [LARGE SCALE GENOMIC DNA]</scope>
</reference>
<keyword evidence="8" id="KW-1185">Reference proteome</keyword>
<dbReference type="EMBL" id="CAVLGL010000126">
    <property type="protein sequence ID" value="CAK1601452.1"/>
    <property type="molecule type" value="Genomic_DNA"/>
</dbReference>
<keyword evidence="5" id="KW-0175">Coiled coil</keyword>
<name>A0AAV1M4M2_9NEOP</name>
<feature type="compositionally biased region" description="Basic and acidic residues" evidence="6">
    <location>
        <begin position="95"/>
        <end position="106"/>
    </location>
</feature>
<dbReference type="InterPro" id="IPR011992">
    <property type="entry name" value="EF-hand-dom_pair"/>
</dbReference>
<comment type="subcellular location">
    <subcellularLocation>
        <location evidence="1">Cytoplasm</location>
        <location evidence="1">Cytoskeleton</location>
        <location evidence="1">Microtubule organizing center</location>
        <location evidence="1">Centrosome</location>
    </subcellularLocation>
</comment>
<evidence type="ECO:0000313" key="8">
    <source>
        <dbReference type="Proteomes" id="UP001314205"/>
    </source>
</evidence>
<keyword evidence="2" id="KW-0963">Cytoplasm</keyword>
<dbReference type="PANTHER" id="PTHR18905">
    <property type="entry name" value="NINEIN"/>
    <property type="match status" value="1"/>
</dbReference>
<proteinExistence type="predicted"/>
<dbReference type="PANTHER" id="PTHR18905:SF13">
    <property type="entry name" value="NON-CENTROSOMAL MICROTUBULE ARRAY"/>
    <property type="match status" value="1"/>
</dbReference>
<dbReference type="Proteomes" id="UP001314205">
    <property type="component" value="Unassembled WGS sequence"/>
</dbReference>
<protein>
    <recommendedName>
        <fullName evidence="9">Blastoderm-specific protein 25D</fullName>
    </recommendedName>
</protein>
<evidence type="ECO:0000256" key="3">
    <source>
        <dbReference type="ARBA" id="ARBA00022553"/>
    </source>
</evidence>
<feature type="compositionally biased region" description="Basic and acidic residues" evidence="6">
    <location>
        <begin position="452"/>
        <end position="473"/>
    </location>
</feature>
<dbReference type="GO" id="GO:0005813">
    <property type="term" value="C:centrosome"/>
    <property type="evidence" value="ECO:0007669"/>
    <property type="project" value="UniProtKB-SubCell"/>
</dbReference>
<comment type="caution">
    <text evidence="7">The sequence shown here is derived from an EMBL/GenBank/DDBJ whole genome shotgun (WGS) entry which is preliminary data.</text>
</comment>
<sequence length="850" mass="94326">MDCTHMNMNHYEKQLYTVFKTFDVDNEEALDKSSVQELCDALQLEDRGSALVDSLFERRSGRVTFTQFRNGLLSVLGGGEPSPLPSTAPAAPPTHSDEDSSGREAAPKFVFGSKKYGRRSRPQHVASDEMPRPRVASDSRLDGERSRQRMKCKRSASVMESRDSTAFEDTEDVAGDLDHDKRVDRERALSLCRSLQMTGIDRQLVDSIFESMPTNEITVGDFFDRLNASLTTSIAASLGGGMTPSDDVPLSSTEKELDNTVPSDAVVEVWERAGVQRPRRLLVELGFSTASVRPLDLERALDDELQALLATVDGQADPRNLLFQASLALVRLRLELSQQRISVAIAERDKLRSDLSEANRRACLLAQDVDENHARIEAELKASLRQVEIRHSEATRAAAVEVASERERAAAVRARLEEEVSRRTDIEARLRADVTNLHERVKDLETRATAAEERALQAERERARLAAENKAAEESGAGAAEASRLVASRLEALVDELRLENKSLRDRNDELCAALEAAPLRPCGMRGGVNDGASWRDESALDASLPRDDRSEECDSSSLSMDQNAQRDEAIKRLQSICERVRELSSSMDGKCESCSTVTRIVATIQAGVLEMGETSSQCVETAIQTEACRCAEATELAETLESTKRTHMEEKSQLMGVISELESTYEQLKLDYDKCEEYWSTKLDEEREIFNEEQRAGDERLAELVNKIGEYERQFAQAALPTIDERASLELQVTELEEEFAKYRRDKEAELAARVEELARLRRRLDDVERRTPLPNPTTCSCACACACGGACGCAGACGGVRCAAALRARAGRAERAAQRLAARLAHADLLVKDLYLENCRLAHRPRLP</sequence>
<evidence type="ECO:0000256" key="6">
    <source>
        <dbReference type="SAM" id="MobiDB-lite"/>
    </source>
</evidence>
<evidence type="ECO:0000256" key="5">
    <source>
        <dbReference type="SAM" id="Coils"/>
    </source>
</evidence>
<dbReference type="SUPFAM" id="SSF47473">
    <property type="entry name" value="EF-hand"/>
    <property type="match status" value="1"/>
</dbReference>
<keyword evidence="4" id="KW-0206">Cytoskeleton</keyword>
<evidence type="ECO:0008006" key="9">
    <source>
        <dbReference type="Google" id="ProtNLM"/>
    </source>
</evidence>